<accession>T1H8Q6</accession>
<sequence length="755" mass="81532">MATKKIISEAVQTVNGWAPSTDRFKGVCVHEGQLHALTEYINGGRLEQIIQDSSIALSYSVRMKIALDIAKGLQYLHSKDIFHRDLTSKNIFVKTIEETGEMTAVVGDFGFAARIPRYGCRLATVGSAYWMSPECIKGQWYDQTSDIFSYGIILCEMIARVEADPDILPRTSNFGLDYIAFTKLCADDTPPDFLKLAFQCCNYDPSQRPSFCEIVTQLESIIWNSKGPKQDGKTESADSASKESSGHNKLGHRRSLSDDSIRVLGETMAQQDAYYKPAAQNPFANIAAFKGGKKIVSHSSSDTGCCTGGGGIVHGGGGGESDDMTAASSADSSTVVAEPVVKPSKILQSLRLGEKLVDKASLLDAIFAGGWCFVNHHDSSSNKNRMNEKEHGSHHQRFTRGTSEIVSSTETPRRKITPVIMPPSLPSSPTFNRRMTSSPVKPHHSLPTYRLRTCSSVDSSPSASRFGKNYLNLLLLRKSNYIIIGSNLTFLDDHVGLPVLRRRGSCESGFFSSVGEDFCLPGNDLIASSVTLSSSSAASSLLLDSGSACCDPGEGGTCTSALYRSGGGGGGHFCLQRRGMYQSCRSDSSEEVSLDGHHMEDRCRSFTNQQAQIHKMVEYFERKGSGVSTENNNSSNCRTVTYPVRDQLRYQLRPTYENRLLRRQQHQHQQQQQQQQHQQQQPSSPASTNSSPSVASTSSGGALSTCSSSSLHSTTSSSTTASPATSGLGGGSGSISGGSSSSGVPVHRLIVCEGA</sequence>
<evidence type="ECO:0000256" key="9">
    <source>
        <dbReference type="ARBA" id="ARBA00022840"/>
    </source>
</evidence>
<dbReference type="EnsemblMetazoa" id="RPRC000404-RA">
    <property type="protein sequence ID" value="RPRC000404-PA"/>
    <property type="gene ID" value="RPRC000404"/>
</dbReference>
<feature type="compositionally biased region" description="Polar residues" evidence="14">
    <location>
        <begin position="427"/>
        <end position="439"/>
    </location>
</feature>
<evidence type="ECO:0000256" key="2">
    <source>
        <dbReference type="ARBA" id="ARBA00001946"/>
    </source>
</evidence>
<organism evidence="16 17">
    <name type="scientific">Rhodnius prolixus</name>
    <name type="common">Triatomid bug</name>
    <dbReference type="NCBI Taxonomy" id="13249"/>
    <lineage>
        <taxon>Eukaryota</taxon>
        <taxon>Metazoa</taxon>
        <taxon>Ecdysozoa</taxon>
        <taxon>Arthropoda</taxon>
        <taxon>Hexapoda</taxon>
        <taxon>Insecta</taxon>
        <taxon>Pterygota</taxon>
        <taxon>Neoptera</taxon>
        <taxon>Paraneoptera</taxon>
        <taxon>Hemiptera</taxon>
        <taxon>Heteroptera</taxon>
        <taxon>Panheteroptera</taxon>
        <taxon>Cimicomorpha</taxon>
        <taxon>Reduviidae</taxon>
        <taxon>Triatominae</taxon>
        <taxon>Rhodnius</taxon>
    </lineage>
</organism>
<dbReference type="VEuPathDB" id="VectorBase:RPRC000404"/>
<dbReference type="Pfam" id="PF07714">
    <property type="entry name" value="PK_Tyr_Ser-Thr"/>
    <property type="match status" value="1"/>
</dbReference>
<feature type="domain" description="Protein kinase" evidence="15">
    <location>
        <begin position="1"/>
        <end position="222"/>
    </location>
</feature>
<comment type="cofactor">
    <cofactor evidence="2">
        <name>Mg(2+)</name>
        <dbReference type="ChEBI" id="CHEBI:18420"/>
    </cofactor>
</comment>
<dbReference type="GO" id="GO:0004674">
    <property type="term" value="F:protein serine/threonine kinase activity"/>
    <property type="evidence" value="ECO:0007669"/>
    <property type="project" value="UniProtKB-KW"/>
</dbReference>
<evidence type="ECO:0000256" key="5">
    <source>
        <dbReference type="ARBA" id="ARBA00022527"/>
    </source>
</evidence>
<dbReference type="GO" id="GO:0005524">
    <property type="term" value="F:ATP binding"/>
    <property type="evidence" value="ECO:0007669"/>
    <property type="project" value="UniProtKB-KW"/>
</dbReference>
<dbReference type="GO" id="GO:0004712">
    <property type="term" value="F:protein serine/threonine/tyrosine kinase activity"/>
    <property type="evidence" value="ECO:0007669"/>
    <property type="project" value="UniProtKB-EC"/>
</dbReference>
<dbReference type="PROSITE" id="PS50011">
    <property type="entry name" value="PROTEIN_KINASE_DOM"/>
    <property type="match status" value="1"/>
</dbReference>
<comment type="catalytic activity">
    <reaction evidence="13">
        <text>L-tyrosyl-[protein] + ATP = O-phospho-L-tyrosyl-[protein] + ADP + H(+)</text>
        <dbReference type="Rhea" id="RHEA:10596"/>
        <dbReference type="Rhea" id="RHEA-COMP:10136"/>
        <dbReference type="Rhea" id="RHEA-COMP:20101"/>
        <dbReference type="ChEBI" id="CHEBI:15378"/>
        <dbReference type="ChEBI" id="CHEBI:30616"/>
        <dbReference type="ChEBI" id="CHEBI:46858"/>
        <dbReference type="ChEBI" id="CHEBI:61978"/>
        <dbReference type="ChEBI" id="CHEBI:456216"/>
        <dbReference type="EC" id="2.7.12.1"/>
    </reaction>
</comment>
<dbReference type="PRINTS" id="PR00109">
    <property type="entry name" value="TYRKINASE"/>
</dbReference>
<keyword evidence="6" id="KW-0808">Transferase</keyword>
<evidence type="ECO:0000256" key="8">
    <source>
        <dbReference type="ARBA" id="ARBA00022777"/>
    </source>
</evidence>
<dbReference type="InterPro" id="IPR050940">
    <property type="entry name" value="Actin_reg-Ser/Thr_kinase"/>
</dbReference>
<comment type="catalytic activity">
    <reaction evidence="11">
        <text>L-seryl-[protein] + ATP = O-phospho-L-seryl-[protein] + ADP + H(+)</text>
        <dbReference type="Rhea" id="RHEA:17989"/>
        <dbReference type="Rhea" id="RHEA-COMP:9863"/>
        <dbReference type="Rhea" id="RHEA-COMP:11604"/>
        <dbReference type="ChEBI" id="CHEBI:15378"/>
        <dbReference type="ChEBI" id="CHEBI:29999"/>
        <dbReference type="ChEBI" id="CHEBI:30616"/>
        <dbReference type="ChEBI" id="CHEBI:83421"/>
        <dbReference type="ChEBI" id="CHEBI:456216"/>
        <dbReference type="EC" id="2.7.12.1"/>
    </reaction>
</comment>
<feature type="region of interest" description="Disordered" evidence="14">
    <location>
        <begin position="417"/>
        <end position="443"/>
    </location>
</feature>
<feature type="compositionally biased region" description="Gly residues" evidence="14">
    <location>
        <begin position="727"/>
        <end position="736"/>
    </location>
</feature>
<dbReference type="SUPFAM" id="SSF56112">
    <property type="entry name" value="Protein kinase-like (PK-like)"/>
    <property type="match status" value="1"/>
</dbReference>
<dbReference type="EC" id="2.7.12.1" evidence="4"/>
<dbReference type="HOGENOM" id="CLU_369055_0_0_1"/>
<keyword evidence="7" id="KW-0547">Nucleotide-binding</keyword>
<feature type="region of interest" description="Disordered" evidence="14">
    <location>
        <begin position="226"/>
        <end position="256"/>
    </location>
</feature>
<dbReference type="STRING" id="13249.T1H8Q6"/>
<dbReference type="FunFam" id="1.10.510.10:FF:000202">
    <property type="entry name" value="Dual specificity testis-specific protein kinase 2"/>
    <property type="match status" value="1"/>
</dbReference>
<evidence type="ECO:0000256" key="4">
    <source>
        <dbReference type="ARBA" id="ARBA00013203"/>
    </source>
</evidence>
<feature type="compositionally biased region" description="Basic and acidic residues" evidence="14">
    <location>
        <begin position="228"/>
        <end position="246"/>
    </location>
</feature>
<dbReference type="GO" id="GO:0046872">
    <property type="term" value="F:metal ion binding"/>
    <property type="evidence" value="ECO:0007669"/>
    <property type="project" value="UniProtKB-KW"/>
</dbReference>
<evidence type="ECO:0000256" key="14">
    <source>
        <dbReference type="SAM" id="MobiDB-lite"/>
    </source>
</evidence>
<dbReference type="EMBL" id="ACPB03000833">
    <property type="status" value="NOT_ANNOTATED_CDS"/>
    <property type="molecule type" value="Genomic_DNA"/>
</dbReference>
<feature type="region of interest" description="Disordered" evidence="14">
    <location>
        <begin position="662"/>
        <end position="747"/>
    </location>
</feature>
<evidence type="ECO:0000256" key="1">
    <source>
        <dbReference type="ARBA" id="ARBA00001936"/>
    </source>
</evidence>
<dbReference type="eggNOG" id="ENOG502QTCP">
    <property type="taxonomic scope" value="Eukaryota"/>
</dbReference>
<dbReference type="EMBL" id="ACPB03000834">
    <property type="status" value="NOT_ANNOTATED_CDS"/>
    <property type="molecule type" value="Genomic_DNA"/>
</dbReference>
<evidence type="ECO:0000259" key="15">
    <source>
        <dbReference type="PROSITE" id="PS50011"/>
    </source>
</evidence>
<dbReference type="AlphaFoldDB" id="T1H8Q6"/>
<dbReference type="PANTHER" id="PTHR46485:SF5">
    <property type="entry name" value="CENTER DIVIDER, ISOFORM A"/>
    <property type="match status" value="1"/>
</dbReference>
<evidence type="ECO:0000256" key="7">
    <source>
        <dbReference type="ARBA" id="ARBA00022741"/>
    </source>
</evidence>
<keyword evidence="9" id="KW-0067">ATP-binding</keyword>
<evidence type="ECO:0000256" key="13">
    <source>
        <dbReference type="ARBA" id="ARBA00051680"/>
    </source>
</evidence>
<evidence type="ECO:0000313" key="17">
    <source>
        <dbReference type="Proteomes" id="UP000015103"/>
    </source>
</evidence>
<keyword evidence="5" id="KW-0723">Serine/threonine-protein kinase</keyword>
<dbReference type="InterPro" id="IPR011009">
    <property type="entry name" value="Kinase-like_dom_sf"/>
</dbReference>
<dbReference type="InterPro" id="IPR000719">
    <property type="entry name" value="Prot_kinase_dom"/>
</dbReference>
<evidence type="ECO:0000313" key="16">
    <source>
        <dbReference type="EnsemblMetazoa" id="RPRC000404-PA"/>
    </source>
</evidence>
<dbReference type="GO" id="GO:0005634">
    <property type="term" value="C:nucleus"/>
    <property type="evidence" value="ECO:0007669"/>
    <property type="project" value="TreeGrafter"/>
</dbReference>
<dbReference type="GO" id="GO:0005737">
    <property type="term" value="C:cytoplasm"/>
    <property type="evidence" value="ECO:0007669"/>
    <property type="project" value="TreeGrafter"/>
</dbReference>
<protein>
    <recommendedName>
        <fullName evidence="4">dual-specificity kinase</fullName>
        <ecNumber evidence="4">2.7.12.1</ecNumber>
    </recommendedName>
</protein>
<dbReference type="PROSITE" id="PS00109">
    <property type="entry name" value="PROTEIN_KINASE_TYR"/>
    <property type="match status" value="1"/>
</dbReference>
<comment type="cofactor">
    <cofactor evidence="1">
        <name>Mn(2+)</name>
        <dbReference type="ChEBI" id="CHEBI:29035"/>
    </cofactor>
</comment>
<dbReference type="InParanoid" id="T1H8Q6"/>
<comment type="catalytic activity">
    <reaction evidence="12">
        <text>L-threonyl-[protein] + ATP = O-phospho-L-threonyl-[protein] + ADP + H(+)</text>
        <dbReference type="Rhea" id="RHEA:46608"/>
        <dbReference type="Rhea" id="RHEA-COMP:11060"/>
        <dbReference type="Rhea" id="RHEA-COMP:11605"/>
        <dbReference type="ChEBI" id="CHEBI:15378"/>
        <dbReference type="ChEBI" id="CHEBI:30013"/>
        <dbReference type="ChEBI" id="CHEBI:30616"/>
        <dbReference type="ChEBI" id="CHEBI:61977"/>
        <dbReference type="ChEBI" id="CHEBI:456216"/>
        <dbReference type="EC" id="2.7.12.1"/>
    </reaction>
</comment>
<proteinExistence type="inferred from homology"/>
<dbReference type="GO" id="GO:0030036">
    <property type="term" value="P:actin cytoskeleton organization"/>
    <property type="evidence" value="ECO:0007669"/>
    <property type="project" value="TreeGrafter"/>
</dbReference>
<reference evidence="16" key="1">
    <citation type="submission" date="2015-05" db="UniProtKB">
        <authorList>
            <consortium name="EnsemblMetazoa"/>
        </authorList>
    </citation>
    <scope>IDENTIFICATION</scope>
</reference>
<keyword evidence="8" id="KW-0418">Kinase</keyword>
<comment type="similarity">
    <text evidence="3">Belongs to the protein kinase superfamily. TKL Ser/Thr protein kinase family.</text>
</comment>
<keyword evidence="10" id="KW-0464">Manganese</keyword>
<evidence type="ECO:0000256" key="3">
    <source>
        <dbReference type="ARBA" id="ARBA00005843"/>
    </source>
</evidence>
<evidence type="ECO:0000256" key="10">
    <source>
        <dbReference type="ARBA" id="ARBA00023211"/>
    </source>
</evidence>
<dbReference type="InterPro" id="IPR008266">
    <property type="entry name" value="Tyr_kinase_AS"/>
</dbReference>
<evidence type="ECO:0000256" key="11">
    <source>
        <dbReference type="ARBA" id="ARBA00049003"/>
    </source>
</evidence>
<dbReference type="InterPro" id="IPR001245">
    <property type="entry name" value="Ser-Thr/Tyr_kinase_cat_dom"/>
</dbReference>
<evidence type="ECO:0000256" key="6">
    <source>
        <dbReference type="ARBA" id="ARBA00022679"/>
    </source>
</evidence>
<dbReference type="PANTHER" id="PTHR46485">
    <property type="entry name" value="LIM DOMAIN KINASE 1"/>
    <property type="match status" value="1"/>
</dbReference>
<evidence type="ECO:0000256" key="12">
    <source>
        <dbReference type="ARBA" id="ARBA00049308"/>
    </source>
</evidence>
<feature type="compositionally biased region" description="Low complexity" evidence="14">
    <location>
        <begin position="667"/>
        <end position="726"/>
    </location>
</feature>
<dbReference type="OMA" id="THEMTAV"/>
<dbReference type="Gene3D" id="1.10.510.10">
    <property type="entry name" value="Transferase(Phosphotransferase) domain 1"/>
    <property type="match status" value="1"/>
</dbReference>
<dbReference type="Proteomes" id="UP000015103">
    <property type="component" value="Unassembled WGS sequence"/>
</dbReference>
<keyword evidence="17" id="KW-1185">Reference proteome</keyword>
<name>T1H8Q6_RHOPR</name>